<name>A0A8J8FL96_9BACT</name>
<dbReference type="Proteomes" id="UP000598971">
    <property type="component" value="Unassembled WGS sequence"/>
</dbReference>
<keyword evidence="3 6" id="KW-0812">Transmembrane</keyword>
<reference evidence="7" key="1">
    <citation type="submission" date="2019-10" db="EMBL/GenBank/DDBJ databases">
        <title>Draft genome sequence of Panacibacter sp. KCS-6.</title>
        <authorList>
            <person name="Yim K.J."/>
        </authorList>
    </citation>
    <scope>NUCLEOTIDE SEQUENCE</scope>
    <source>
        <strain evidence="7">KCS-6</strain>
    </source>
</reference>
<protein>
    <recommendedName>
        <fullName evidence="9">Cytochrome C oxidase subunit IV</fullName>
    </recommendedName>
</protein>
<evidence type="ECO:0000256" key="2">
    <source>
        <dbReference type="ARBA" id="ARBA00022475"/>
    </source>
</evidence>
<accession>A0A8J8FL96</accession>
<gene>
    <name evidence="7" type="ORF">GD597_15640</name>
</gene>
<dbReference type="RefSeq" id="WP_171608846.1">
    <property type="nucleotide sequence ID" value="NZ_WHPF01000011.1"/>
</dbReference>
<proteinExistence type="predicted"/>
<feature type="transmembrane region" description="Helical" evidence="6">
    <location>
        <begin position="32"/>
        <end position="50"/>
    </location>
</feature>
<evidence type="ECO:0000256" key="1">
    <source>
        <dbReference type="ARBA" id="ARBA00004651"/>
    </source>
</evidence>
<evidence type="ECO:0000256" key="5">
    <source>
        <dbReference type="ARBA" id="ARBA00023136"/>
    </source>
</evidence>
<organism evidence="7 8">
    <name type="scientific">Limnovirga soli</name>
    <dbReference type="NCBI Taxonomy" id="2656915"/>
    <lineage>
        <taxon>Bacteria</taxon>
        <taxon>Pseudomonadati</taxon>
        <taxon>Bacteroidota</taxon>
        <taxon>Chitinophagia</taxon>
        <taxon>Chitinophagales</taxon>
        <taxon>Chitinophagaceae</taxon>
        <taxon>Limnovirga</taxon>
    </lineage>
</organism>
<comment type="subcellular location">
    <subcellularLocation>
        <location evidence="1">Cell membrane</location>
        <topology evidence="1">Multi-pass membrane protein</topology>
    </subcellularLocation>
</comment>
<evidence type="ECO:0000313" key="7">
    <source>
        <dbReference type="EMBL" id="NNV56904.1"/>
    </source>
</evidence>
<evidence type="ECO:0008006" key="9">
    <source>
        <dbReference type="Google" id="ProtNLM"/>
    </source>
</evidence>
<evidence type="ECO:0000256" key="4">
    <source>
        <dbReference type="ARBA" id="ARBA00022989"/>
    </source>
</evidence>
<feature type="transmembrane region" description="Helical" evidence="6">
    <location>
        <begin position="62"/>
        <end position="79"/>
    </location>
</feature>
<feature type="transmembrane region" description="Helical" evidence="6">
    <location>
        <begin position="9"/>
        <end position="26"/>
    </location>
</feature>
<comment type="caution">
    <text evidence="7">The sequence shown here is derived from an EMBL/GenBank/DDBJ whole genome shotgun (WGS) entry which is preliminary data.</text>
</comment>
<sequence>MKIIVERNTIILLILISLTLLTSFFIHSKYSAIAILFFAFIKINLVAFHFMELKYSHRIWKVAFLLFVSFLLTILGIFLL</sequence>
<dbReference type="EMBL" id="WHPF01000011">
    <property type="protein sequence ID" value="NNV56904.1"/>
    <property type="molecule type" value="Genomic_DNA"/>
</dbReference>
<keyword evidence="8" id="KW-1185">Reference proteome</keyword>
<keyword evidence="5 6" id="KW-0472">Membrane</keyword>
<keyword evidence="4 6" id="KW-1133">Transmembrane helix</keyword>
<evidence type="ECO:0000256" key="3">
    <source>
        <dbReference type="ARBA" id="ARBA00022692"/>
    </source>
</evidence>
<dbReference type="InterPro" id="IPR005171">
    <property type="entry name" value="Cyt_c_oxidase_su4_prok"/>
</dbReference>
<dbReference type="AlphaFoldDB" id="A0A8J8FL96"/>
<keyword evidence="2" id="KW-1003">Cell membrane</keyword>
<dbReference type="Pfam" id="PF03626">
    <property type="entry name" value="COX4_pro"/>
    <property type="match status" value="1"/>
</dbReference>
<evidence type="ECO:0000313" key="8">
    <source>
        <dbReference type="Proteomes" id="UP000598971"/>
    </source>
</evidence>
<evidence type="ECO:0000256" key="6">
    <source>
        <dbReference type="SAM" id="Phobius"/>
    </source>
</evidence>
<dbReference type="GO" id="GO:0005886">
    <property type="term" value="C:plasma membrane"/>
    <property type="evidence" value="ECO:0007669"/>
    <property type="project" value="UniProtKB-SubCell"/>
</dbReference>